<dbReference type="GO" id="GO:0005829">
    <property type="term" value="C:cytosol"/>
    <property type="evidence" value="ECO:0007669"/>
    <property type="project" value="TreeGrafter"/>
</dbReference>
<dbReference type="PRINTS" id="PR00146">
    <property type="entry name" value="DHPICSNTHASE"/>
</dbReference>
<keyword evidence="1 3" id="KW-0456">Lyase</keyword>
<dbReference type="PANTHER" id="PTHR42849:SF1">
    <property type="entry name" value="N-ACETYLNEURAMINATE LYASE"/>
    <property type="match status" value="1"/>
</dbReference>
<keyword evidence="2" id="KW-0704">Schiff base</keyword>
<comment type="caution">
    <text evidence="6">The sequence shown here is derived from an EMBL/GenBank/DDBJ whole genome shotgun (WGS) entry which is preliminary data.</text>
</comment>
<name>A0A8H4L3W9_9HYPO</name>
<keyword evidence="7" id="KW-1185">Reference proteome</keyword>
<dbReference type="AlphaFoldDB" id="A0A8H4L3W9"/>
<dbReference type="Pfam" id="PF00701">
    <property type="entry name" value="DHDPS"/>
    <property type="match status" value="1"/>
</dbReference>
<dbReference type="GO" id="GO:0008747">
    <property type="term" value="F:N-acetylneuraminate lyase activity"/>
    <property type="evidence" value="ECO:0007669"/>
    <property type="project" value="TreeGrafter"/>
</dbReference>
<evidence type="ECO:0000256" key="2">
    <source>
        <dbReference type="ARBA" id="ARBA00023270"/>
    </source>
</evidence>
<dbReference type="GO" id="GO:0019262">
    <property type="term" value="P:N-acetylneuraminate catabolic process"/>
    <property type="evidence" value="ECO:0007669"/>
    <property type="project" value="TreeGrafter"/>
</dbReference>
<reference evidence="6 7" key="1">
    <citation type="submission" date="2020-01" db="EMBL/GenBank/DDBJ databases">
        <title>Identification and distribution of gene clusters putatively required for synthesis of sphingolipid metabolism inhibitors in phylogenetically diverse species of the filamentous fungus Fusarium.</title>
        <authorList>
            <person name="Kim H.-S."/>
            <person name="Busman M."/>
            <person name="Brown D.W."/>
            <person name="Divon H."/>
            <person name="Uhlig S."/>
            <person name="Proctor R.H."/>
        </authorList>
    </citation>
    <scope>NUCLEOTIDE SEQUENCE [LARGE SCALE GENOMIC DNA]</scope>
    <source>
        <strain evidence="6 7">NRRL 20459</strain>
    </source>
</reference>
<evidence type="ECO:0000313" key="7">
    <source>
        <dbReference type="Proteomes" id="UP000554235"/>
    </source>
</evidence>
<gene>
    <name evidence="6" type="ORF">FALBO_10566</name>
</gene>
<dbReference type="PANTHER" id="PTHR42849">
    <property type="entry name" value="N-ACETYLNEURAMINATE LYASE"/>
    <property type="match status" value="1"/>
</dbReference>
<evidence type="ECO:0000256" key="3">
    <source>
        <dbReference type="PIRNR" id="PIRNR001365"/>
    </source>
</evidence>
<dbReference type="Proteomes" id="UP000554235">
    <property type="component" value="Unassembled WGS sequence"/>
</dbReference>
<dbReference type="PIRSF" id="PIRSF001365">
    <property type="entry name" value="DHDPS"/>
    <property type="match status" value="1"/>
</dbReference>
<evidence type="ECO:0000313" key="6">
    <source>
        <dbReference type="EMBL" id="KAF4462625.1"/>
    </source>
</evidence>
<evidence type="ECO:0000256" key="5">
    <source>
        <dbReference type="PIRSR" id="PIRSR001365-2"/>
    </source>
</evidence>
<dbReference type="SUPFAM" id="SSF51569">
    <property type="entry name" value="Aldolase"/>
    <property type="match status" value="1"/>
</dbReference>
<feature type="active site" description="Proton donor/acceptor" evidence="4">
    <location>
        <position position="138"/>
    </location>
</feature>
<dbReference type="Gene3D" id="3.20.20.70">
    <property type="entry name" value="Aldolase class I"/>
    <property type="match status" value="1"/>
</dbReference>
<dbReference type="CDD" id="cd00408">
    <property type="entry name" value="DHDPS-like"/>
    <property type="match status" value="1"/>
</dbReference>
<evidence type="ECO:0000256" key="4">
    <source>
        <dbReference type="PIRSR" id="PIRSR001365-1"/>
    </source>
</evidence>
<dbReference type="InterPro" id="IPR002220">
    <property type="entry name" value="DapA-like"/>
</dbReference>
<dbReference type="InterPro" id="IPR020624">
    <property type="entry name" value="Schiff_base-form_aldolases_CS"/>
</dbReference>
<proteinExistence type="inferred from homology"/>
<dbReference type="PROSITE" id="PS00665">
    <property type="entry name" value="DHDPS_1"/>
    <property type="match status" value="1"/>
</dbReference>
<accession>A0A8H4L3W9</accession>
<dbReference type="EMBL" id="JAADYS010001502">
    <property type="protein sequence ID" value="KAF4462625.1"/>
    <property type="molecule type" value="Genomic_DNA"/>
</dbReference>
<dbReference type="SMART" id="SM01130">
    <property type="entry name" value="DHDPS"/>
    <property type="match status" value="1"/>
</dbReference>
<feature type="binding site" evidence="5">
    <location>
        <position position="50"/>
    </location>
    <ligand>
        <name>pyruvate</name>
        <dbReference type="ChEBI" id="CHEBI:15361"/>
    </ligand>
</feature>
<feature type="active site" description="Schiff-base intermediate with substrate" evidence="4">
    <location>
        <position position="165"/>
    </location>
</feature>
<organism evidence="6 7">
    <name type="scientific">Fusarium albosuccineum</name>
    <dbReference type="NCBI Taxonomy" id="1237068"/>
    <lineage>
        <taxon>Eukaryota</taxon>
        <taxon>Fungi</taxon>
        <taxon>Dikarya</taxon>
        <taxon>Ascomycota</taxon>
        <taxon>Pezizomycotina</taxon>
        <taxon>Sordariomycetes</taxon>
        <taxon>Hypocreomycetidae</taxon>
        <taxon>Hypocreales</taxon>
        <taxon>Nectriaceae</taxon>
        <taxon>Fusarium</taxon>
        <taxon>Fusarium decemcellulare species complex</taxon>
    </lineage>
</organism>
<evidence type="ECO:0000256" key="1">
    <source>
        <dbReference type="ARBA" id="ARBA00023239"/>
    </source>
</evidence>
<protein>
    <submittedName>
        <fullName evidence="6">Dihydrodipicolinate synthase</fullName>
    </submittedName>
</protein>
<sequence length="299" mass="31746">MAPAQDLTGILVALITPYTPDGAVDLPGVDAHVQRLIKAGVHGLVPGGSTGEFAALTIQERKDVLEQCVKSAAGRIPVVAGIGDCSTAVLVDLAQHAAKVGATALMVLPPYYDSPDLATLKEILSDVHKASNLPIMYYNIPSATGVNLSPAEIASLTEVGVKWLKDTSGNAPALTDLLFHYNDRITALNGWDTLTFYGIAAGAKGSVWGAANIIPELAVELWDTLAVKGDIKKARELWTKIFPVCKWLESHSHYGAAVKTGMELRGWKTGGVRKPWKLIEGDSRTEITTALKSAGVQTI</sequence>
<dbReference type="OrthoDB" id="191315at2759"/>
<dbReference type="InterPro" id="IPR013785">
    <property type="entry name" value="Aldolase_TIM"/>
</dbReference>
<feature type="binding site" evidence="5">
    <location>
        <position position="207"/>
    </location>
    <ligand>
        <name>pyruvate</name>
        <dbReference type="ChEBI" id="CHEBI:15361"/>
    </ligand>
</feature>
<comment type="similarity">
    <text evidence="3">Belongs to the DapA family.</text>
</comment>